<evidence type="ECO:0000313" key="2">
    <source>
        <dbReference type="Proteomes" id="UP000475928"/>
    </source>
</evidence>
<gene>
    <name evidence="1" type="ORF">Hs20B_01190</name>
</gene>
<keyword evidence="2" id="KW-1185">Reference proteome</keyword>
<dbReference type="Proteomes" id="UP000475928">
    <property type="component" value="Unassembled WGS sequence"/>
</dbReference>
<proteinExistence type="predicted"/>
<dbReference type="RefSeq" id="WP_267130150.1">
    <property type="nucleotide sequence ID" value="NZ_BLLH01000001.1"/>
</dbReference>
<evidence type="ECO:0000313" key="1">
    <source>
        <dbReference type="EMBL" id="GFH39721.1"/>
    </source>
</evidence>
<dbReference type="EMBL" id="BLLH01000001">
    <property type="protein sequence ID" value="GFH39721.1"/>
    <property type="molecule type" value="Genomic_DNA"/>
</dbReference>
<protein>
    <submittedName>
        <fullName evidence="1">Uncharacterized protein</fullName>
    </submittedName>
</protein>
<name>A0A6A0B5B5_9LACT</name>
<sequence>MKIHLKKTQLFAEHMVTVHDYRRQILAQEQSVVNLSHKINYDFN</sequence>
<organism evidence="1 2">
    <name type="scientific">Pseudolactococcus insecticola</name>
    <dbReference type="NCBI Taxonomy" id="2709158"/>
    <lineage>
        <taxon>Bacteria</taxon>
        <taxon>Bacillati</taxon>
        <taxon>Bacillota</taxon>
        <taxon>Bacilli</taxon>
        <taxon>Lactobacillales</taxon>
        <taxon>Streptococcaceae</taxon>
        <taxon>Pseudolactococcus</taxon>
    </lineage>
</organism>
<dbReference type="AlphaFoldDB" id="A0A6A0B5B5"/>
<reference evidence="1 2" key="1">
    <citation type="submission" date="2020-02" db="EMBL/GenBank/DDBJ databases">
        <title>Draft genome sequence of Lactococcus sp. Hs20B0-1.</title>
        <authorList>
            <person name="Noda S."/>
            <person name="Yuki M."/>
            <person name="Ohkuma M."/>
        </authorList>
    </citation>
    <scope>NUCLEOTIDE SEQUENCE [LARGE SCALE GENOMIC DNA]</scope>
    <source>
        <strain evidence="1 2">Hs20B0-1</strain>
    </source>
</reference>
<comment type="caution">
    <text evidence="1">The sequence shown here is derived from an EMBL/GenBank/DDBJ whole genome shotgun (WGS) entry which is preliminary data.</text>
</comment>
<accession>A0A6A0B5B5</accession>